<dbReference type="PANTHER" id="PTHR10199">
    <property type="entry name" value="THROMBOSPONDIN"/>
    <property type="match status" value="1"/>
</dbReference>
<dbReference type="SUPFAM" id="SSF49899">
    <property type="entry name" value="Concanavalin A-like lectins/glucanases"/>
    <property type="match status" value="1"/>
</dbReference>
<dbReference type="Gene3D" id="4.10.1080.10">
    <property type="entry name" value="TSP type-3 repeat"/>
    <property type="match status" value="3"/>
</dbReference>
<organism evidence="10 11">
    <name type="scientific">Penaeus vannamei</name>
    <name type="common">Whiteleg shrimp</name>
    <name type="synonym">Litopenaeus vannamei</name>
    <dbReference type="NCBI Taxonomy" id="6689"/>
    <lineage>
        <taxon>Eukaryota</taxon>
        <taxon>Metazoa</taxon>
        <taxon>Ecdysozoa</taxon>
        <taxon>Arthropoda</taxon>
        <taxon>Crustacea</taxon>
        <taxon>Multicrustacea</taxon>
        <taxon>Malacostraca</taxon>
        <taxon>Eumalacostraca</taxon>
        <taxon>Eucarida</taxon>
        <taxon>Decapoda</taxon>
        <taxon>Dendrobranchiata</taxon>
        <taxon>Penaeoidea</taxon>
        <taxon>Penaeidae</taxon>
        <taxon>Penaeus</taxon>
    </lineage>
</organism>
<feature type="compositionally biased region" description="Acidic residues" evidence="8">
    <location>
        <begin position="85"/>
        <end position="94"/>
    </location>
</feature>
<reference evidence="10 11" key="2">
    <citation type="submission" date="2019-01" db="EMBL/GenBank/DDBJ databases">
        <title>The decoding of complex shrimp genome reveals the adaptation for benthos swimmer, frequently molting mechanism and breeding impact on genome.</title>
        <authorList>
            <person name="Sun Y."/>
            <person name="Gao Y."/>
            <person name="Yu Y."/>
        </authorList>
    </citation>
    <scope>NUCLEOTIDE SEQUENCE [LARGE SCALE GENOMIC DNA]</scope>
    <source>
        <tissue evidence="10">Muscle</tissue>
    </source>
</reference>
<feature type="repeat" description="TSP type-3" evidence="7">
    <location>
        <begin position="731"/>
        <end position="766"/>
    </location>
</feature>
<dbReference type="SUPFAM" id="SSF103647">
    <property type="entry name" value="TSP type-3 repeat"/>
    <property type="match status" value="5"/>
</dbReference>
<dbReference type="GO" id="GO:0007155">
    <property type="term" value="P:cell adhesion"/>
    <property type="evidence" value="ECO:0007669"/>
    <property type="project" value="InterPro"/>
</dbReference>
<dbReference type="Pfam" id="PF02412">
    <property type="entry name" value="TSP_3"/>
    <property type="match status" value="10"/>
</dbReference>
<accession>A0A3R7QGR2</accession>
<feature type="region of interest" description="Disordered" evidence="8">
    <location>
        <begin position="75"/>
        <end position="94"/>
    </location>
</feature>
<dbReference type="GO" id="GO:0005509">
    <property type="term" value="F:calcium ion binding"/>
    <property type="evidence" value="ECO:0007669"/>
    <property type="project" value="UniProtKB-UniRule"/>
</dbReference>
<sequence length="775" mass="83684">MLPVAFQMPCPTGFAGDGVTCGPDSDLDGFPNIDLPCVDPQCRRDNCPENCPLVYNPGQSDTDADGFGDDCDNCPNDANPTQSDADGDGAGDVCDADADDDGVTNDVDNCIEVANSDQLDLDGDGVGDACDNCPQDANADQVDSNANLFGDACDDGGDVNEDGVGDVCSQDYDGDGHVDATDTCPNSGALWHESLGTLQVVQLYFDYTPEWTFSKDGLQSYETKISDPTMALGNVRVSGVDLEVTIFVDSDYGDDFVGFTFGFRDHSSFYVVMWRQDKESKYSASSAKGIFLKWVDSAQGPGSTLRSDLWSDDSSGETIVLWKDRFPWSRKLSYRLRVLHRPLIGALRLYLSSGKTLLLDSGNIYDSRLAGGRFGPFCFSQNNVMWAQLQYKCNDKIPQKMYDDLPTSSQAVAEVEDDPMYPLCWDCHFYADCNIVGSSHTCTCKPGYTGNGKSCINPCQHTVCPEGSFCNHTFTGSFYTCTKFPAWLVESPCPDGQAGNGTVCGLDSDRDGYPDVALECLDQRCAQDNCVYVYNPDQLDADGDYVGDACDLDIDGDGRNTRFDNCPLVINFDQADYDDDDHGDACDNCYAVKNPSQRDIDGDGLGDECDDDADADGIPNANDNCISVSNPDQLDSDGDGVGNACDNCLQVPNSFQNDTDEDLVGDDCDTNIDTDSDGVQDDLDNCPNVANPDQRNHDGDAAGDACDDDADGDGVLNGVDKCPLVHDPDQLDVDGDGVGDVCENDYDQDGVHDALDNCPENNAIFTTEFVYGIWV</sequence>
<dbReference type="PANTHER" id="PTHR10199:SF100">
    <property type="entry name" value="THROMBOSPONDIN, ISOFORM A"/>
    <property type="match status" value="1"/>
</dbReference>
<dbReference type="GO" id="GO:0005576">
    <property type="term" value="C:extracellular region"/>
    <property type="evidence" value="ECO:0007669"/>
    <property type="project" value="InterPro"/>
</dbReference>
<evidence type="ECO:0000256" key="6">
    <source>
        <dbReference type="ARBA" id="ARBA00023180"/>
    </source>
</evidence>
<protein>
    <recommendedName>
        <fullName evidence="9">TSP C-terminal domain-containing protein</fullName>
    </recommendedName>
</protein>
<keyword evidence="2" id="KW-0732">Signal</keyword>
<dbReference type="InterPro" id="IPR013320">
    <property type="entry name" value="ConA-like_dom_sf"/>
</dbReference>
<evidence type="ECO:0000256" key="8">
    <source>
        <dbReference type="SAM" id="MobiDB-lite"/>
    </source>
</evidence>
<dbReference type="EMBL" id="QCYY01001399">
    <property type="protein sequence ID" value="ROT78326.1"/>
    <property type="molecule type" value="Genomic_DNA"/>
</dbReference>
<keyword evidence="3" id="KW-0677">Repeat</keyword>
<keyword evidence="1" id="KW-0245">EGF-like domain</keyword>
<feature type="repeat" description="TSP type-3" evidence="7">
    <location>
        <begin position="695"/>
        <end position="730"/>
    </location>
</feature>
<proteinExistence type="predicted"/>
<reference evidence="10 11" key="1">
    <citation type="submission" date="2018-04" db="EMBL/GenBank/DDBJ databases">
        <authorList>
            <person name="Zhang X."/>
            <person name="Yuan J."/>
            <person name="Li F."/>
            <person name="Xiang J."/>
        </authorList>
    </citation>
    <scope>NUCLEOTIDE SEQUENCE [LARGE SCALE GENOMIC DNA]</scope>
    <source>
        <tissue evidence="10">Muscle</tissue>
    </source>
</reference>
<feature type="repeat" description="TSP type-3" evidence="7">
    <location>
        <begin position="598"/>
        <end position="633"/>
    </location>
</feature>
<keyword evidence="5" id="KW-1015">Disulfide bond</keyword>
<dbReference type="FunFam" id="4.10.1080.10:FF:000001">
    <property type="entry name" value="Thrombospondin 3"/>
    <property type="match status" value="2"/>
</dbReference>
<keyword evidence="4 7" id="KW-0106">Calcium</keyword>
<comment type="caution">
    <text evidence="10">The sequence shown here is derived from an EMBL/GenBank/DDBJ whole genome shotgun (WGS) entry which is preliminary data.</text>
</comment>
<evidence type="ECO:0000256" key="2">
    <source>
        <dbReference type="ARBA" id="ARBA00022729"/>
    </source>
</evidence>
<evidence type="ECO:0000256" key="4">
    <source>
        <dbReference type="ARBA" id="ARBA00022837"/>
    </source>
</evidence>
<evidence type="ECO:0000313" key="11">
    <source>
        <dbReference type="Proteomes" id="UP000283509"/>
    </source>
</evidence>
<dbReference type="PROSITE" id="PS51236">
    <property type="entry name" value="TSP_CTER"/>
    <property type="match status" value="1"/>
</dbReference>
<dbReference type="InterPro" id="IPR003367">
    <property type="entry name" value="Thrombospondin_3-like_rpt"/>
</dbReference>
<dbReference type="Pfam" id="PF05735">
    <property type="entry name" value="TSP_C"/>
    <property type="match status" value="1"/>
</dbReference>
<feature type="domain" description="TSP C-terminal" evidence="9">
    <location>
        <begin position="196"/>
        <end position="398"/>
    </location>
</feature>
<evidence type="ECO:0000256" key="5">
    <source>
        <dbReference type="ARBA" id="ARBA00023157"/>
    </source>
</evidence>
<dbReference type="Gene3D" id="2.60.120.200">
    <property type="match status" value="1"/>
</dbReference>
<feature type="repeat" description="TSP type-3" evidence="7">
    <location>
        <begin position="83"/>
        <end position="118"/>
    </location>
</feature>
<evidence type="ECO:0000256" key="3">
    <source>
        <dbReference type="ARBA" id="ARBA00022737"/>
    </source>
</evidence>
<evidence type="ECO:0000256" key="1">
    <source>
        <dbReference type="ARBA" id="ARBA00022536"/>
    </source>
</evidence>
<dbReference type="Pfam" id="PF12947">
    <property type="entry name" value="EGF_3"/>
    <property type="match status" value="1"/>
</dbReference>
<evidence type="ECO:0000256" key="7">
    <source>
        <dbReference type="PROSITE-ProRule" id="PRU00634"/>
    </source>
</evidence>
<dbReference type="OrthoDB" id="14563at2759"/>
<evidence type="ECO:0000313" key="10">
    <source>
        <dbReference type="EMBL" id="ROT78326.1"/>
    </source>
</evidence>
<dbReference type="PROSITE" id="PS51234">
    <property type="entry name" value="TSP3"/>
    <property type="match status" value="4"/>
</dbReference>
<dbReference type="AlphaFoldDB" id="A0A3R7QGR2"/>
<dbReference type="InterPro" id="IPR008859">
    <property type="entry name" value="Thrombospondin_C"/>
</dbReference>
<dbReference type="STRING" id="6689.A0A3R7QGR2"/>
<keyword evidence="6" id="KW-0325">Glycoprotein</keyword>
<dbReference type="InterPro" id="IPR000742">
    <property type="entry name" value="EGF"/>
</dbReference>
<gene>
    <name evidence="10" type="ORF">C7M84_002957</name>
</gene>
<keyword evidence="11" id="KW-1185">Reference proteome</keyword>
<dbReference type="FunFam" id="4.10.1080.10:FF:000002">
    <property type="entry name" value="Thrombospondin 3"/>
    <property type="match status" value="1"/>
</dbReference>
<dbReference type="InterPro" id="IPR017897">
    <property type="entry name" value="Thrombospondin_3_rpt"/>
</dbReference>
<dbReference type="InterPro" id="IPR024731">
    <property type="entry name" value="NELL2-like_EGF"/>
</dbReference>
<dbReference type="Proteomes" id="UP000283509">
    <property type="component" value="Unassembled WGS sequence"/>
</dbReference>
<dbReference type="PROSITE" id="PS01186">
    <property type="entry name" value="EGF_2"/>
    <property type="match status" value="1"/>
</dbReference>
<name>A0A3R7QGR2_PENVA</name>
<dbReference type="InterPro" id="IPR028974">
    <property type="entry name" value="TSP_type-3_rpt"/>
</dbReference>
<dbReference type="Gene3D" id="2.10.25.10">
    <property type="entry name" value="Laminin"/>
    <property type="match status" value="1"/>
</dbReference>
<evidence type="ECO:0000259" key="9">
    <source>
        <dbReference type="PROSITE" id="PS51236"/>
    </source>
</evidence>